<dbReference type="EMBL" id="MLJW01000560">
    <property type="protein sequence ID" value="OIQ85215.1"/>
    <property type="molecule type" value="Genomic_DNA"/>
</dbReference>
<dbReference type="InterPro" id="IPR027417">
    <property type="entry name" value="P-loop_NTPase"/>
</dbReference>
<sequence length="404" mass="42870">MTTSVQGSVQGTTGHHLEVTQAVKRFGATTALSGVDLTVEPGEFLVLLGPSGSGKSTLVRALAGIERLDAGRIPLSGQLVADGNRHLAPGHRNLAMVFQDYALWPHLTVEGNVGYALRRRRLDAATARARIRGVLDRVGLGRHGARYPHELSGGEQQRVALARAVVAEPQLLLFDEPLSNLDADLRERLRVEIATLTRESGATAIYITHDQTEAFALADTIGVLDHGELVQLATPEDVYRRPATPFVARFTGVAGELVGTVVRVLGETGEVRVGDLIVHARCLGRLVEGDVVRVVVRPAATSIAESGRTPSSGGGSGALAGVVTDVAYRGRGYDHVVAAGPWLLSAVHAARAHPRGSAVDVVLDPEHCVAFADGDAARYIDDLTTVTIMAPRDRVAPEMARRLP</sequence>
<keyword evidence="5" id="KW-0378">Hydrolase</keyword>
<dbReference type="InterPro" id="IPR013611">
    <property type="entry name" value="Transp-assoc_OB_typ2"/>
</dbReference>
<dbReference type="AlphaFoldDB" id="A0A1J5QZE8"/>
<dbReference type="GO" id="GO:0043190">
    <property type="term" value="C:ATP-binding cassette (ABC) transporter complex"/>
    <property type="evidence" value="ECO:0007669"/>
    <property type="project" value="InterPro"/>
</dbReference>
<comment type="caution">
    <text evidence="5">The sequence shown here is derived from an EMBL/GenBank/DDBJ whole genome shotgun (WGS) entry which is preliminary data.</text>
</comment>
<dbReference type="SUPFAM" id="SSF52540">
    <property type="entry name" value="P-loop containing nucleoside triphosphate hydrolases"/>
    <property type="match status" value="1"/>
</dbReference>
<dbReference type="GO" id="GO:0005524">
    <property type="term" value="F:ATP binding"/>
    <property type="evidence" value="ECO:0007669"/>
    <property type="project" value="UniProtKB-KW"/>
</dbReference>
<reference evidence="5" key="1">
    <citation type="submission" date="2016-10" db="EMBL/GenBank/DDBJ databases">
        <title>Sequence of Gallionella enrichment culture.</title>
        <authorList>
            <person name="Poehlein A."/>
            <person name="Muehling M."/>
            <person name="Daniel R."/>
        </authorList>
    </citation>
    <scope>NUCLEOTIDE SEQUENCE</scope>
</reference>
<dbReference type="InterPro" id="IPR050093">
    <property type="entry name" value="ABC_SmlMolc_Importer"/>
</dbReference>
<keyword evidence="3 5" id="KW-0067">ATP-binding</keyword>
<keyword evidence="1" id="KW-0813">Transport</keyword>
<keyword evidence="2" id="KW-0547">Nucleotide-binding</keyword>
<dbReference type="InterPro" id="IPR008995">
    <property type="entry name" value="Mo/tungstate-bd_C_term_dom"/>
</dbReference>
<dbReference type="GO" id="GO:0016887">
    <property type="term" value="F:ATP hydrolysis activity"/>
    <property type="evidence" value="ECO:0007669"/>
    <property type="project" value="InterPro"/>
</dbReference>
<dbReference type="InterPro" id="IPR003593">
    <property type="entry name" value="AAA+_ATPase"/>
</dbReference>
<accession>A0A1J5QZE8</accession>
<dbReference type="PROSITE" id="PS50893">
    <property type="entry name" value="ABC_TRANSPORTER_2"/>
    <property type="match status" value="1"/>
</dbReference>
<dbReference type="InterPro" id="IPR003439">
    <property type="entry name" value="ABC_transporter-like_ATP-bd"/>
</dbReference>
<evidence type="ECO:0000313" key="5">
    <source>
        <dbReference type="EMBL" id="OIQ85215.1"/>
    </source>
</evidence>
<feature type="domain" description="ABC transporter" evidence="4">
    <location>
        <begin position="17"/>
        <end position="251"/>
    </location>
</feature>
<dbReference type="SUPFAM" id="SSF50331">
    <property type="entry name" value="MOP-like"/>
    <property type="match status" value="1"/>
</dbReference>
<proteinExistence type="predicted"/>
<evidence type="ECO:0000256" key="1">
    <source>
        <dbReference type="ARBA" id="ARBA00022448"/>
    </source>
</evidence>
<dbReference type="FunFam" id="3.40.50.300:FF:000425">
    <property type="entry name" value="Probable ABC transporter, ATP-binding subunit"/>
    <property type="match status" value="1"/>
</dbReference>
<organism evidence="5">
    <name type="scientific">mine drainage metagenome</name>
    <dbReference type="NCBI Taxonomy" id="410659"/>
    <lineage>
        <taxon>unclassified sequences</taxon>
        <taxon>metagenomes</taxon>
        <taxon>ecological metagenomes</taxon>
    </lineage>
</organism>
<dbReference type="Pfam" id="PF00005">
    <property type="entry name" value="ABC_tran"/>
    <property type="match status" value="1"/>
</dbReference>
<dbReference type="PANTHER" id="PTHR42781">
    <property type="entry name" value="SPERMIDINE/PUTRESCINE IMPORT ATP-BINDING PROTEIN POTA"/>
    <property type="match status" value="1"/>
</dbReference>
<dbReference type="SMART" id="SM00382">
    <property type="entry name" value="AAA"/>
    <property type="match status" value="1"/>
</dbReference>
<dbReference type="EC" id="3.6.3.25" evidence="5"/>
<dbReference type="PROSITE" id="PS00211">
    <property type="entry name" value="ABC_TRANSPORTER_1"/>
    <property type="match status" value="1"/>
</dbReference>
<name>A0A1J5QZE8_9ZZZZ</name>
<evidence type="ECO:0000256" key="3">
    <source>
        <dbReference type="ARBA" id="ARBA00022840"/>
    </source>
</evidence>
<dbReference type="GO" id="GO:0022857">
    <property type="term" value="F:transmembrane transporter activity"/>
    <property type="evidence" value="ECO:0007669"/>
    <property type="project" value="InterPro"/>
</dbReference>
<dbReference type="Gene3D" id="3.40.50.300">
    <property type="entry name" value="P-loop containing nucleotide triphosphate hydrolases"/>
    <property type="match status" value="1"/>
</dbReference>
<evidence type="ECO:0000259" key="4">
    <source>
        <dbReference type="PROSITE" id="PS50893"/>
    </source>
</evidence>
<evidence type="ECO:0000256" key="2">
    <source>
        <dbReference type="ARBA" id="ARBA00022741"/>
    </source>
</evidence>
<gene>
    <name evidence="5" type="primary">cysA_11</name>
    <name evidence="5" type="ORF">GALL_329480</name>
</gene>
<dbReference type="InterPro" id="IPR017871">
    <property type="entry name" value="ABC_transporter-like_CS"/>
</dbReference>
<protein>
    <submittedName>
        <fullName evidence="5">Sulfate/thiosulfate import ATP-binding protein CysA</fullName>
        <ecNumber evidence="5">3.6.3.25</ecNumber>
    </submittedName>
</protein>
<dbReference type="Pfam" id="PF08402">
    <property type="entry name" value="TOBE_2"/>
    <property type="match status" value="1"/>
</dbReference>
<dbReference type="PANTHER" id="PTHR42781:SF4">
    <property type="entry name" value="SPERMIDINE_PUTRESCINE IMPORT ATP-BINDING PROTEIN POTA"/>
    <property type="match status" value="1"/>
</dbReference>